<dbReference type="Pfam" id="PF02317">
    <property type="entry name" value="Octopine_DH"/>
    <property type="match status" value="1"/>
</dbReference>
<dbReference type="InterPro" id="IPR013332">
    <property type="entry name" value="KPR_N"/>
</dbReference>
<evidence type="ECO:0000256" key="2">
    <source>
        <dbReference type="ARBA" id="ARBA00019465"/>
    </source>
</evidence>
<comment type="caution">
    <text evidence="7">The sequence shown here is derived from an EMBL/GenBank/DDBJ whole genome shotgun (WGS) entry which is preliminary data.</text>
</comment>
<dbReference type="Gene3D" id="3.40.50.720">
    <property type="entry name" value="NAD(P)-binding Rossmann-like Domain"/>
    <property type="match status" value="1"/>
</dbReference>
<evidence type="ECO:0000256" key="3">
    <source>
        <dbReference type="ARBA" id="ARBA00022655"/>
    </source>
</evidence>
<name>A0ABW9YA90_9RHOB</name>
<dbReference type="InterPro" id="IPR036291">
    <property type="entry name" value="NAD(P)-bd_dom_sf"/>
</dbReference>
<keyword evidence="3" id="KW-0566">Pantothenate biosynthesis</keyword>
<proteinExistence type="predicted"/>
<evidence type="ECO:0000256" key="1">
    <source>
        <dbReference type="ARBA" id="ARBA00004994"/>
    </source>
</evidence>
<sequence>MRVLILGAGGIARGMAALLHFGGHQPLLWSPSGKGVVDLAQTDLQASGALQARFRVDLAYDLATAVKAAAVVVVALPANGHRRVMDLAIPHLTKEHCVIVSAQLSLGAAYLRQELVARSMDATVIGWGTTVVMGRQSAPGFVQIGGLRPAVPMAVLPSSRMDSALALCRTLFGDRFQPEPGLLAIALGNLNPPVHLANALCNLTRIENGETWFNYNGMTKSVARLILALDAERQSVAQAFGLSVRSVEDHFRMSFGLPDGMALAEMAAQIHQRRGGPPGPVTLDTRFITEDVPFGIVEIITLAAAAGVAVPLHQAGLALVDALYGTKFGEQNDLLPAVNLAALMG</sequence>
<accession>A0ABW9YA90</accession>
<dbReference type="Gene3D" id="1.10.1040.10">
    <property type="entry name" value="N-(1-d-carboxylethyl)-l-norvaline Dehydrogenase, domain 2"/>
    <property type="match status" value="1"/>
</dbReference>
<comment type="catalytic activity">
    <reaction evidence="4">
        <text>(R)-pantoate + NADP(+) = 2-dehydropantoate + NADPH + H(+)</text>
        <dbReference type="Rhea" id="RHEA:16233"/>
        <dbReference type="ChEBI" id="CHEBI:11561"/>
        <dbReference type="ChEBI" id="CHEBI:15378"/>
        <dbReference type="ChEBI" id="CHEBI:15980"/>
        <dbReference type="ChEBI" id="CHEBI:57783"/>
        <dbReference type="ChEBI" id="CHEBI:58349"/>
        <dbReference type="EC" id="1.1.1.169"/>
    </reaction>
</comment>
<protein>
    <recommendedName>
        <fullName evidence="2">2-dehydropantoate 2-reductase</fullName>
    </recommendedName>
</protein>
<dbReference type="EMBL" id="JAAATW010000004">
    <property type="protein sequence ID" value="NBE09059.1"/>
    <property type="molecule type" value="Genomic_DNA"/>
</dbReference>
<reference evidence="8" key="1">
    <citation type="submission" date="2020-01" db="EMBL/GenBank/DDBJ databases">
        <title>Sphingomonas sp. strain CSW-10.</title>
        <authorList>
            <person name="Chen W.-M."/>
        </authorList>
    </citation>
    <scope>NUCLEOTIDE SEQUENCE [LARGE SCALE GENOMIC DNA]</scope>
    <source>
        <strain evidence="8">CCP-1</strain>
    </source>
</reference>
<keyword evidence="8" id="KW-1185">Reference proteome</keyword>
<evidence type="ECO:0000259" key="5">
    <source>
        <dbReference type="Pfam" id="PF02317"/>
    </source>
</evidence>
<evidence type="ECO:0000259" key="6">
    <source>
        <dbReference type="Pfam" id="PF02558"/>
    </source>
</evidence>
<evidence type="ECO:0000313" key="8">
    <source>
        <dbReference type="Proteomes" id="UP001517376"/>
    </source>
</evidence>
<dbReference type="InterPro" id="IPR008927">
    <property type="entry name" value="6-PGluconate_DH-like_C_sf"/>
</dbReference>
<evidence type="ECO:0000256" key="4">
    <source>
        <dbReference type="ARBA" id="ARBA00048793"/>
    </source>
</evidence>
<comment type="pathway">
    <text evidence="1">Cofactor biosynthesis; (R)-pantothenate biosynthesis; (R)-pantoate from 3-methyl-2-oxobutanoate: step 2/2.</text>
</comment>
<dbReference type="PANTHER" id="PTHR38015:SF1">
    <property type="entry name" value="OPINE DEHYDROGENASE DOMAIN-CONTAINING PROTEIN"/>
    <property type="match status" value="1"/>
</dbReference>
<dbReference type="InterPro" id="IPR051729">
    <property type="entry name" value="Opine/Lysopine_DH"/>
</dbReference>
<dbReference type="SUPFAM" id="SSF48179">
    <property type="entry name" value="6-phosphogluconate dehydrogenase C-terminal domain-like"/>
    <property type="match status" value="1"/>
</dbReference>
<dbReference type="Pfam" id="PF02558">
    <property type="entry name" value="ApbA"/>
    <property type="match status" value="1"/>
</dbReference>
<feature type="domain" description="Ketopantoate reductase N-terminal" evidence="6">
    <location>
        <begin position="3"/>
        <end position="140"/>
    </location>
</feature>
<dbReference type="SUPFAM" id="SSF51735">
    <property type="entry name" value="NAD(P)-binding Rossmann-fold domains"/>
    <property type="match status" value="1"/>
</dbReference>
<dbReference type="RefSeq" id="WP_161768140.1">
    <property type="nucleotide sequence ID" value="NZ_JAAATW010000004.1"/>
</dbReference>
<organism evidence="7 8">
    <name type="scientific">Paragemmobacter ruber</name>
    <dbReference type="NCBI Taxonomy" id="1985673"/>
    <lineage>
        <taxon>Bacteria</taxon>
        <taxon>Pseudomonadati</taxon>
        <taxon>Pseudomonadota</taxon>
        <taxon>Alphaproteobacteria</taxon>
        <taxon>Rhodobacterales</taxon>
        <taxon>Paracoccaceae</taxon>
        <taxon>Paragemmobacter</taxon>
    </lineage>
</organism>
<dbReference type="PANTHER" id="PTHR38015">
    <property type="entry name" value="BLR6086 PROTEIN"/>
    <property type="match status" value="1"/>
</dbReference>
<evidence type="ECO:0000313" key="7">
    <source>
        <dbReference type="EMBL" id="NBE09059.1"/>
    </source>
</evidence>
<dbReference type="InterPro" id="IPR003421">
    <property type="entry name" value="Opine_DH"/>
</dbReference>
<gene>
    <name evidence="7" type="ORF">GU920_16065</name>
</gene>
<dbReference type="Proteomes" id="UP001517376">
    <property type="component" value="Unassembled WGS sequence"/>
</dbReference>
<feature type="domain" description="Opine dehydrogenase" evidence="5">
    <location>
        <begin position="180"/>
        <end position="322"/>
    </location>
</feature>
<dbReference type="InterPro" id="IPR013328">
    <property type="entry name" value="6PGD_dom2"/>
</dbReference>